<reference evidence="2 3" key="1">
    <citation type="submission" date="2020-06" db="EMBL/GenBank/DDBJ databases">
        <title>Rhizobium sp.nov. isolated from the tomato plant.</title>
        <authorList>
            <person name="Thin K.K."/>
            <person name="Zhang X."/>
            <person name="He S."/>
        </authorList>
    </citation>
    <scope>NUCLEOTIDE SEQUENCE [LARGE SCALE GENOMIC DNA]</scope>
    <source>
        <strain evidence="2 3">DBTS2</strain>
    </source>
</reference>
<dbReference type="NCBIfam" id="NF010649">
    <property type="entry name" value="PRK14048.1"/>
    <property type="match status" value="1"/>
</dbReference>
<dbReference type="Pfam" id="PF01497">
    <property type="entry name" value="Peripla_BP_2"/>
    <property type="match status" value="1"/>
</dbReference>
<name>A0ABX2QFP5_9HYPH</name>
<feature type="domain" description="Fe/B12 periplasmic-binding" evidence="1">
    <location>
        <begin position="96"/>
        <end position="391"/>
    </location>
</feature>
<dbReference type="Gene3D" id="3.40.50.1980">
    <property type="entry name" value="Nitrogenase molybdenum iron protein domain"/>
    <property type="match status" value="2"/>
</dbReference>
<evidence type="ECO:0000313" key="2">
    <source>
        <dbReference type="EMBL" id="NVP56558.1"/>
    </source>
</evidence>
<dbReference type="PANTHER" id="PTHR30535">
    <property type="entry name" value="VITAMIN B12-BINDING PROTEIN"/>
    <property type="match status" value="1"/>
</dbReference>
<accession>A0ABX2QFP5</accession>
<dbReference type="PROSITE" id="PS50983">
    <property type="entry name" value="FE_B12_PBP"/>
    <property type="match status" value="1"/>
</dbReference>
<gene>
    <name evidence="2" type="ORF">HV823_14980</name>
</gene>
<evidence type="ECO:0000259" key="1">
    <source>
        <dbReference type="PROSITE" id="PS50983"/>
    </source>
</evidence>
<dbReference type="SUPFAM" id="SSF53807">
    <property type="entry name" value="Helical backbone' metal receptor"/>
    <property type="match status" value="1"/>
</dbReference>
<keyword evidence="3" id="KW-1185">Reference proteome</keyword>
<dbReference type="EMBL" id="JABXYK010000008">
    <property type="protein sequence ID" value="NVP56558.1"/>
    <property type="molecule type" value="Genomic_DNA"/>
</dbReference>
<organism evidence="2 3">
    <name type="scientific">Mycoplana rhizolycopersici</name>
    <dbReference type="NCBI Taxonomy" id="2746702"/>
    <lineage>
        <taxon>Bacteria</taxon>
        <taxon>Pseudomonadati</taxon>
        <taxon>Pseudomonadota</taxon>
        <taxon>Alphaproteobacteria</taxon>
        <taxon>Hyphomicrobiales</taxon>
        <taxon>Rhizobiaceae</taxon>
        <taxon>Mycoplana</taxon>
    </lineage>
</organism>
<sequence>MARPTPSRVACATRWTVSRSIAVARYAVCATCCPVFQAAANCVPCLPKGSIDVLRTATLFLFLVLLPLHACLADERWPLTVTDALGREVTIPEKPKAVLLGSGFNLIALSLIHPDPVSLLAGWAGDMKGDNPAIYESFRRKFPEIDDVPLIGDGTGNFSFEAILSLNADLAILANWQANTELGKQAIQYLEQIDVPVVVVDFNSDALKNTPDNMRLLGRILERDEQAEAFARFYEDRVKLIRDRVAAHPEPGPTVLMDAFPNDQTCCYAYGTGGLGEFIGITGSRNIAADLPRQGGMVSIEYIIAADPQAYIATASPGGTYSAFSVGPGVPADEARQTLKRATERPVLADLSAIRNGRVYGLWNFFNAVPLNILAAEAFAHWLRPDLFADIDPQKSLEEINARFAAVPFEGAYWISLKE</sequence>
<protein>
    <submittedName>
        <fullName evidence="2">ABC transporter substrate-binding protein</fullName>
    </submittedName>
</protein>
<dbReference type="InterPro" id="IPR050902">
    <property type="entry name" value="ABC_Transporter_SBP"/>
</dbReference>
<dbReference type="InterPro" id="IPR002491">
    <property type="entry name" value="ABC_transptr_periplasmic_BD"/>
</dbReference>
<evidence type="ECO:0000313" key="3">
    <source>
        <dbReference type="Proteomes" id="UP000659172"/>
    </source>
</evidence>
<dbReference type="PANTHER" id="PTHR30535:SF34">
    <property type="entry name" value="MOLYBDATE-BINDING PROTEIN MOLA"/>
    <property type="match status" value="1"/>
</dbReference>
<dbReference type="Proteomes" id="UP000659172">
    <property type="component" value="Unassembled WGS sequence"/>
</dbReference>
<proteinExistence type="predicted"/>
<comment type="caution">
    <text evidence="2">The sequence shown here is derived from an EMBL/GenBank/DDBJ whole genome shotgun (WGS) entry which is preliminary data.</text>
</comment>